<evidence type="ECO:0000313" key="5">
    <source>
        <dbReference type="Proteomes" id="UP000503011"/>
    </source>
</evidence>
<organism evidence="4 5">
    <name type="scientific">Phytohabitans suffuscus</name>
    <dbReference type="NCBI Taxonomy" id="624315"/>
    <lineage>
        <taxon>Bacteria</taxon>
        <taxon>Bacillati</taxon>
        <taxon>Actinomycetota</taxon>
        <taxon>Actinomycetes</taxon>
        <taxon>Micromonosporales</taxon>
        <taxon>Micromonosporaceae</taxon>
    </lineage>
</organism>
<keyword evidence="5" id="KW-1185">Reference proteome</keyword>
<evidence type="ECO:0000313" key="4">
    <source>
        <dbReference type="EMBL" id="BCB91826.1"/>
    </source>
</evidence>
<evidence type="ECO:0000256" key="2">
    <source>
        <dbReference type="ARBA" id="ARBA00022602"/>
    </source>
</evidence>
<dbReference type="Pfam" id="PF11468">
    <property type="entry name" value="PTase_Orf2"/>
    <property type="match status" value="1"/>
</dbReference>
<dbReference type="AlphaFoldDB" id="A0A6F8Z0I1"/>
<dbReference type="KEGG" id="psuu:Psuf_091390"/>
<dbReference type="RefSeq" id="WP_173165263.1">
    <property type="nucleotide sequence ID" value="NZ_AP022871.1"/>
</dbReference>
<name>A0A6F8Z0I1_9ACTN</name>
<proteinExistence type="inferred from homology"/>
<keyword evidence="2" id="KW-0637">Prenyltransferase</keyword>
<gene>
    <name evidence="4" type="ORF">Psuf_091390</name>
</gene>
<dbReference type="Proteomes" id="UP000503011">
    <property type="component" value="Chromosome"/>
</dbReference>
<dbReference type="InterPro" id="IPR036239">
    <property type="entry name" value="PrenylTrfase-like_sf"/>
</dbReference>
<protein>
    <recommendedName>
        <fullName evidence="6">Prenyltransferase</fullName>
    </recommendedName>
</protein>
<dbReference type="InterPro" id="IPR033964">
    <property type="entry name" value="ABBA"/>
</dbReference>
<dbReference type="SUPFAM" id="SSF143492">
    <property type="entry name" value="Prenyltransferase-like"/>
    <property type="match status" value="1"/>
</dbReference>
<dbReference type="InterPro" id="IPR020965">
    <property type="entry name" value="Prenyltransferase_CloQ"/>
</dbReference>
<reference evidence="4 5" key="2">
    <citation type="submission" date="2020-03" db="EMBL/GenBank/DDBJ databases">
        <authorList>
            <person name="Ichikawa N."/>
            <person name="Kimura A."/>
            <person name="Kitahashi Y."/>
            <person name="Uohara A."/>
        </authorList>
    </citation>
    <scope>NUCLEOTIDE SEQUENCE [LARGE SCALE GENOMIC DNA]</scope>
    <source>
        <strain evidence="4 5">NBRC 105367</strain>
    </source>
</reference>
<reference evidence="4 5" key="1">
    <citation type="submission" date="2020-03" db="EMBL/GenBank/DDBJ databases">
        <title>Whole genome shotgun sequence of Phytohabitans suffuscus NBRC 105367.</title>
        <authorList>
            <person name="Komaki H."/>
            <person name="Tamura T."/>
        </authorList>
    </citation>
    <scope>NUCLEOTIDE SEQUENCE [LARGE SCALE GENOMIC DNA]</scope>
    <source>
        <strain evidence="4 5">NBRC 105367</strain>
    </source>
</reference>
<comment type="similarity">
    <text evidence="1">Belongs to the aromatic prenyltransferase family.</text>
</comment>
<sequence>MSGATKIDDVYSAIEEGARLLDVSCSRDDVWPILTAYEGALAQAVLVLSMASGENHTGELDYTITVPLGEPDPYALALSKGFTAATDHPVGSLLSDIRERCPVRGYAVDCGVTGGFKKTYAFFPLDDLQGLAKLAAIPSMPRSLAENSEAFARHGLGDNVTMVGIDYQHRTMNVYLGKFGPECLEPKTVVSMLEEIGLPEPSEQMLEFIRKAFSIYITINWDSPKVDRICFAVITQDAMELPSRIDPEIAHFAKSAPHAYDGDRILVYGSTVAPGGEYYKLGSYYQMPPDTFKLLQTHDAIQDK</sequence>
<dbReference type="GO" id="GO:0004659">
    <property type="term" value="F:prenyltransferase activity"/>
    <property type="evidence" value="ECO:0007669"/>
    <property type="project" value="UniProtKB-KW"/>
</dbReference>
<accession>A0A6F8Z0I1</accession>
<evidence type="ECO:0008006" key="6">
    <source>
        <dbReference type="Google" id="ProtNLM"/>
    </source>
</evidence>
<evidence type="ECO:0000256" key="1">
    <source>
        <dbReference type="ARBA" id="ARBA00005368"/>
    </source>
</evidence>
<dbReference type="SFLD" id="SFLDG01163">
    <property type="entry name" value="II"/>
    <property type="match status" value="1"/>
</dbReference>
<dbReference type="SFLD" id="SFLDS00036">
    <property type="entry name" value="Aromatic_Prenyltransferase"/>
    <property type="match status" value="1"/>
</dbReference>
<dbReference type="CDD" id="cd13931">
    <property type="entry name" value="PT-CloQ_NphB"/>
    <property type="match status" value="1"/>
</dbReference>
<dbReference type="EMBL" id="AP022871">
    <property type="protein sequence ID" value="BCB91826.1"/>
    <property type="molecule type" value="Genomic_DNA"/>
</dbReference>
<evidence type="ECO:0000256" key="3">
    <source>
        <dbReference type="ARBA" id="ARBA00022679"/>
    </source>
</evidence>
<keyword evidence="3" id="KW-0808">Transferase</keyword>